<keyword evidence="3" id="KW-1185">Reference proteome</keyword>
<feature type="region of interest" description="Disordered" evidence="1">
    <location>
        <begin position="69"/>
        <end position="106"/>
    </location>
</feature>
<proteinExistence type="predicted"/>
<name>A0AAV8XVK3_9CUCU</name>
<sequence length="242" mass="28111">MSDYEKEQDRLIALWNEVLSADESDFSPIVSEYEPSDSSDSDDPVTPKQRTKYFENKELLPVKKFIQFDKSTTSPNPSLNTQQIQELRPSTSSIENVDETPKSRTSNNIDDIIESVIAQNIDCNDDETDFSEQHIETNLMWGPITGNYLKNISLTLNDSGIHSHIYDLYQKTPYDFHKMMITDEIYQLIVNETNVYAQQEKNKKNDYKTIPNSELERHYSRRNGKIYWLSYVDEITATSINP</sequence>
<reference evidence="2" key="1">
    <citation type="journal article" date="2023" name="Insect Mol. Biol.">
        <title>Genome sequencing provides insights into the evolution of gene families encoding plant cell wall-degrading enzymes in longhorned beetles.</title>
        <authorList>
            <person name="Shin N.R."/>
            <person name="Okamura Y."/>
            <person name="Kirsch R."/>
            <person name="Pauchet Y."/>
        </authorList>
    </citation>
    <scope>NUCLEOTIDE SEQUENCE</scope>
    <source>
        <strain evidence="2">RBIC_L_NR</strain>
    </source>
</reference>
<evidence type="ECO:0000256" key="1">
    <source>
        <dbReference type="SAM" id="MobiDB-lite"/>
    </source>
</evidence>
<evidence type="ECO:0000313" key="3">
    <source>
        <dbReference type="Proteomes" id="UP001162156"/>
    </source>
</evidence>
<evidence type="ECO:0000313" key="2">
    <source>
        <dbReference type="EMBL" id="KAJ8942580.1"/>
    </source>
</evidence>
<feature type="compositionally biased region" description="Acidic residues" evidence="1">
    <location>
        <begin position="34"/>
        <end position="43"/>
    </location>
</feature>
<feature type="region of interest" description="Disordered" evidence="1">
    <location>
        <begin position="25"/>
        <end position="49"/>
    </location>
</feature>
<dbReference type="EMBL" id="JANEYF010002751">
    <property type="protein sequence ID" value="KAJ8942580.1"/>
    <property type="molecule type" value="Genomic_DNA"/>
</dbReference>
<feature type="compositionally biased region" description="Polar residues" evidence="1">
    <location>
        <begin position="69"/>
        <end position="95"/>
    </location>
</feature>
<accession>A0AAV8XVK3</accession>
<comment type="caution">
    <text evidence="2">The sequence shown here is derived from an EMBL/GenBank/DDBJ whole genome shotgun (WGS) entry which is preliminary data.</text>
</comment>
<gene>
    <name evidence="2" type="ORF">NQ314_010036</name>
</gene>
<dbReference type="AlphaFoldDB" id="A0AAV8XVK3"/>
<protein>
    <recommendedName>
        <fullName evidence="4">PiggyBac transposable element-derived protein domain-containing protein</fullName>
    </recommendedName>
</protein>
<dbReference type="Proteomes" id="UP001162156">
    <property type="component" value="Unassembled WGS sequence"/>
</dbReference>
<evidence type="ECO:0008006" key="4">
    <source>
        <dbReference type="Google" id="ProtNLM"/>
    </source>
</evidence>
<organism evidence="2 3">
    <name type="scientific">Rhamnusium bicolor</name>
    <dbReference type="NCBI Taxonomy" id="1586634"/>
    <lineage>
        <taxon>Eukaryota</taxon>
        <taxon>Metazoa</taxon>
        <taxon>Ecdysozoa</taxon>
        <taxon>Arthropoda</taxon>
        <taxon>Hexapoda</taxon>
        <taxon>Insecta</taxon>
        <taxon>Pterygota</taxon>
        <taxon>Neoptera</taxon>
        <taxon>Endopterygota</taxon>
        <taxon>Coleoptera</taxon>
        <taxon>Polyphaga</taxon>
        <taxon>Cucujiformia</taxon>
        <taxon>Chrysomeloidea</taxon>
        <taxon>Cerambycidae</taxon>
        <taxon>Lepturinae</taxon>
        <taxon>Rhagiini</taxon>
        <taxon>Rhamnusium</taxon>
    </lineage>
</organism>